<protein>
    <recommendedName>
        <fullName evidence="3">Methylated-DNA--protein-cysteine methyltransferase</fullName>
        <ecNumber evidence="2">2.1.1.63</ecNumber>
    </recommendedName>
    <alternativeName>
        <fullName evidence="5">6-O-methylguanine-DNA methyltransferase</fullName>
    </alternativeName>
    <alternativeName>
        <fullName evidence="7">DNA repair MTase</fullName>
    </alternativeName>
    <alternativeName>
        <fullName evidence="6">O-6-methylguanine-DNA-alkyltransferase</fullName>
    </alternativeName>
</protein>
<reference evidence="10" key="1">
    <citation type="submission" date="2023-07" db="EMBL/GenBank/DDBJ databases">
        <title>A draft genome of Kazachstania heterogenica Y-27499.</title>
        <authorList>
            <person name="Donic C."/>
            <person name="Kralova J.S."/>
            <person name="Fidel L."/>
            <person name="Ben-Dor S."/>
            <person name="Jung S."/>
        </authorList>
    </citation>
    <scope>NUCLEOTIDE SEQUENCE [LARGE SCALE GENOMIC DNA]</scope>
    <source>
        <strain evidence="10">Y27499</strain>
    </source>
</reference>
<evidence type="ECO:0000256" key="7">
    <source>
        <dbReference type="ARBA" id="ARBA00033095"/>
    </source>
</evidence>
<dbReference type="CDD" id="cd06445">
    <property type="entry name" value="ATase"/>
    <property type="match status" value="1"/>
</dbReference>
<keyword evidence="4" id="KW-0227">DNA damage</keyword>
<dbReference type="InterPro" id="IPR036388">
    <property type="entry name" value="WH-like_DNA-bd_sf"/>
</dbReference>
<evidence type="ECO:0000256" key="2">
    <source>
        <dbReference type="ARBA" id="ARBA00011918"/>
    </source>
</evidence>
<evidence type="ECO:0000313" key="9">
    <source>
        <dbReference type="EMBL" id="KAK5779703.1"/>
    </source>
</evidence>
<dbReference type="PANTHER" id="PTHR10815">
    <property type="entry name" value="METHYLATED-DNA--PROTEIN-CYSTEINE METHYLTRANSFERASE"/>
    <property type="match status" value="1"/>
</dbReference>
<dbReference type="InterPro" id="IPR036217">
    <property type="entry name" value="MethylDNA_cys_MeTrfase_DNAb"/>
</dbReference>
<evidence type="ECO:0000259" key="8">
    <source>
        <dbReference type="Pfam" id="PF01035"/>
    </source>
</evidence>
<dbReference type="Gene3D" id="1.10.10.10">
    <property type="entry name" value="Winged helix-like DNA-binding domain superfamily/Winged helix DNA-binding domain"/>
    <property type="match status" value="1"/>
</dbReference>
<keyword evidence="10" id="KW-1185">Reference proteome</keyword>
<feature type="domain" description="Methylated-DNA-[protein]-cysteine S-methyltransferase DNA binding" evidence="8">
    <location>
        <begin position="112"/>
        <end position="189"/>
    </location>
</feature>
<dbReference type="GO" id="GO:0006281">
    <property type="term" value="P:DNA repair"/>
    <property type="evidence" value="ECO:0007669"/>
    <property type="project" value="InterPro"/>
</dbReference>
<evidence type="ECO:0000256" key="6">
    <source>
        <dbReference type="ARBA" id="ARBA00031621"/>
    </source>
</evidence>
<evidence type="ECO:0000313" key="10">
    <source>
        <dbReference type="Proteomes" id="UP001306508"/>
    </source>
</evidence>
<dbReference type="GO" id="GO:0003908">
    <property type="term" value="F:methylated-DNA-[protein]-cysteine S-methyltransferase activity"/>
    <property type="evidence" value="ECO:0007669"/>
    <property type="project" value="UniProtKB-EC"/>
</dbReference>
<dbReference type="Pfam" id="PF01035">
    <property type="entry name" value="DNA_binding_1"/>
    <property type="match status" value="1"/>
</dbReference>
<dbReference type="EMBL" id="JAWIZZ010000046">
    <property type="protein sequence ID" value="KAK5779703.1"/>
    <property type="molecule type" value="Genomic_DNA"/>
</dbReference>
<evidence type="ECO:0000256" key="4">
    <source>
        <dbReference type="ARBA" id="ARBA00022763"/>
    </source>
</evidence>
<evidence type="ECO:0000256" key="3">
    <source>
        <dbReference type="ARBA" id="ARBA00015377"/>
    </source>
</evidence>
<comment type="caution">
    <text evidence="9">The sequence shown here is derived from an EMBL/GenBank/DDBJ whole genome shotgun (WGS) entry which is preliminary data.</text>
</comment>
<name>A0AAN7WMI4_9SACH</name>
<dbReference type="PANTHER" id="PTHR10815:SF13">
    <property type="entry name" value="METHYLATED-DNA--PROTEIN-CYSTEINE METHYLTRANSFERASE"/>
    <property type="match status" value="1"/>
</dbReference>
<dbReference type="AlphaFoldDB" id="A0AAN7WMI4"/>
<gene>
    <name evidence="9" type="ORF">RI543_002823</name>
</gene>
<evidence type="ECO:0000256" key="5">
    <source>
        <dbReference type="ARBA" id="ARBA00030795"/>
    </source>
</evidence>
<accession>A0AAN7WMI4</accession>
<sequence>MKKYGYTFIEGEITDALIIIDYYNCHLVYAALGRNKFDLLKTAKSDFNKLYSKSNEKYNLIPLRIDKEKNGSMDNTDIVAIKQLIDDYRNLLNSVTFYYNTNIKYDIIFGTPFQRKVWNQLHKLTPGKTISYGQLAKSTMGKPNGQRAIARACASNKLALIIPCHFVVDKNGNFKGYRWGVDIKRKLLDKLSSK</sequence>
<comment type="similarity">
    <text evidence="1">Belongs to the MGMT family.</text>
</comment>
<evidence type="ECO:0000256" key="1">
    <source>
        <dbReference type="ARBA" id="ARBA00008711"/>
    </source>
</evidence>
<dbReference type="NCBIfam" id="TIGR00589">
    <property type="entry name" value="ogt"/>
    <property type="match status" value="1"/>
</dbReference>
<dbReference type="EC" id="2.1.1.63" evidence="2"/>
<proteinExistence type="inferred from homology"/>
<dbReference type="Proteomes" id="UP001306508">
    <property type="component" value="Unassembled WGS sequence"/>
</dbReference>
<organism evidence="9 10">
    <name type="scientific">Arxiozyma heterogenica</name>
    <dbReference type="NCBI Taxonomy" id="278026"/>
    <lineage>
        <taxon>Eukaryota</taxon>
        <taxon>Fungi</taxon>
        <taxon>Dikarya</taxon>
        <taxon>Ascomycota</taxon>
        <taxon>Saccharomycotina</taxon>
        <taxon>Saccharomycetes</taxon>
        <taxon>Saccharomycetales</taxon>
        <taxon>Saccharomycetaceae</taxon>
        <taxon>Arxiozyma</taxon>
    </lineage>
</organism>
<dbReference type="SUPFAM" id="SSF46767">
    <property type="entry name" value="Methylated DNA-protein cysteine methyltransferase, C-terminal domain"/>
    <property type="match status" value="1"/>
</dbReference>
<dbReference type="InterPro" id="IPR014048">
    <property type="entry name" value="MethylDNA_cys_MeTrfase_DNA-bd"/>
</dbReference>